<dbReference type="STRING" id="97359.A0A550CG34"/>
<sequence length="606" mass="68285">MRELKVDDFRDVRALARVLTSLDAEPSYREPSMPLPSGITHIMRRNPFRVLFHAPPISTALEDFITTNIAFEILTAFDAFARLVSLSTTRDGRSHIWGRDLVLWTHICRWTDYMCILSDPTSIALQPEPGRRTTDLLKHALEIVINVLHCIGLISPELSPSIVFASDCKTIRTAVNMFLYWPRVYGVEPTDPDIADRAIVCASTLSLILHGRIPDTAVDIIIRAVDHHPRRLYRMSATLIRMGLRQNEDAHRMHLNLKTTMIHLARMAASPALRARRYPRCLVSVLVACLQRYKDAAIPAKGDSNFEDDPCFVAYNTLADICMRDSNATLRALQQGVFPILASIGINHPERDINRLLRYIRDSLLNRQVIQAFHDTFASDLDSALLPEKLSHIVSLASSRYTTKTAAEAHFKNLAQCCNVACPDRGGGRIRACACAEALYCSKSCQAYHWREGGHRVECPGRDEGDGLLSPRDVVFFRALVQESVENNFAELIRDDRSGRVTAGSENLHFEFVVTPPALRDGQRSMGLEDGTQSVDPSITVRVYFLDNGWSRVRDFVFRPELGKPSSEPDKFRLLTHGYLESWDASSEGDNQFTIFRLLARGQRLV</sequence>
<organism evidence="6 7">
    <name type="scientific">Schizophyllum amplum</name>
    <dbReference type="NCBI Taxonomy" id="97359"/>
    <lineage>
        <taxon>Eukaryota</taxon>
        <taxon>Fungi</taxon>
        <taxon>Dikarya</taxon>
        <taxon>Basidiomycota</taxon>
        <taxon>Agaricomycotina</taxon>
        <taxon>Agaricomycetes</taxon>
        <taxon>Agaricomycetidae</taxon>
        <taxon>Agaricales</taxon>
        <taxon>Schizophyllaceae</taxon>
        <taxon>Schizophyllum</taxon>
    </lineage>
</organism>
<dbReference type="InterPro" id="IPR002893">
    <property type="entry name" value="Znf_MYND"/>
</dbReference>
<comment type="caution">
    <text evidence="6">The sequence shown here is derived from an EMBL/GenBank/DDBJ whole genome shotgun (WGS) entry which is preliminary data.</text>
</comment>
<evidence type="ECO:0000256" key="3">
    <source>
        <dbReference type="ARBA" id="ARBA00022833"/>
    </source>
</evidence>
<evidence type="ECO:0000313" key="7">
    <source>
        <dbReference type="Proteomes" id="UP000320762"/>
    </source>
</evidence>
<dbReference type="PROSITE" id="PS50865">
    <property type="entry name" value="ZF_MYND_2"/>
    <property type="match status" value="1"/>
</dbReference>
<dbReference type="SUPFAM" id="SSF144232">
    <property type="entry name" value="HIT/MYND zinc finger-like"/>
    <property type="match status" value="1"/>
</dbReference>
<evidence type="ECO:0000313" key="6">
    <source>
        <dbReference type="EMBL" id="TRM63767.1"/>
    </source>
</evidence>
<evidence type="ECO:0000256" key="4">
    <source>
        <dbReference type="PROSITE-ProRule" id="PRU00134"/>
    </source>
</evidence>
<evidence type="ECO:0000259" key="5">
    <source>
        <dbReference type="PROSITE" id="PS50865"/>
    </source>
</evidence>
<dbReference type="Proteomes" id="UP000320762">
    <property type="component" value="Unassembled WGS sequence"/>
</dbReference>
<evidence type="ECO:0000256" key="2">
    <source>
        <dbReference type="ARBA" id="ARBA00022771"/>
    </source>
</evidence>
<name>A0A550CG34_9AGAR</name>
<dbReference type="OrthoDB" id="3057568at2759"/>
<proteinExistence type="predicted"/>
<dbReference type="GO" id="GO:0008270">
    <property type="term" value="F:zinc ion binding"/>
    <property type="evidence" value="ECO:0007669"/>
    <property type="project" value="UniProtKB-KW"/>
</dbReference>
<gene>
    <name evidence="6" type="ORF">BD626DRAFT_629565</name>
</gene>
<keyword evidence="2 4" id="KW-0863">Zinc-finger</keyword>
<keyword evidence="3" id="KW-0862">Zinc</keyword>
<reference evidence="6 7" key="1">
    <citation type="journal article" date="2019" name="New Phytol.">
        <title>Comparative genomics reveals unique wood-decay strategies and fruiting body development in the Schizophyllaceae.</title>
        <authorList>
            <person name="Almasi E."/>
            <person name="Sahu N."/>
            <person name="Krizsan K."/>
            <person name="Balint B."/>
            <person name="Kovacs G.M."/>
            <person name="Kiss B."/>
            <person name="Cseklye J."/>
            <person name="Drula E."/>
            <person name="Henrissat B."/>
            <person name="Nagy I."/>
            <person name="Chovatia M."/>
            <person name="Adam C."/>
            <person name="LaButti K."/>
            <person name="Lipzen A."/>
            <person name="Riley R."/>
            <person name="Grigoriev I.V."/>
            <person name="Nagy L.G."/>
        </authorList>
    </citation>
    <scope>NUCLEOTIDE SEQUENCE [LARGE SCALE GENOMIC DNA]</scope>
    <source>
        <strain evidence="6 7">NL-1724</strain>
    </source>
</reference>
<accession>A0A550CG34</accession>
<protein>
    <recommendedName>
        <fullName evidence="5">MYND-type domain-containing protein</fullName>
    </recommendedName>
</protein>
<keyword evidence="7" id="KW-1185">Reference proteome</keyword>
<keyword evidence="1" id="KW-0479">Metal-binding</keyword>
<evidence type="ECO:0000256" key="1">
    <source>
        <dbReference type="ARBA" id="ARBA00022723"/>
    </source>
</evidence>
<dbReference type="AlphaFoldDB" id="A0A550CG34"/>
<dbReference type="EMBL" id="VDMD01000008">
    <property type="protein sequence ID" value="TRM63767.1"/>
    <property type="molecule type" value="Genomic_DNA"/>
</dbReference>
<feature type="domain" description="MYND-type" evidence="5">
    <location>
        <begin position="419"/>
        <end position="459"/>
    </location>
</feature>